<evidence type="ECO:0000256" key="1">
    <source>
        <dbReference type="SAM" id="SignalP"/>
    </source>
</evidence>
<dbReference type="AlphaFoldDB" id="A0A6S6S8W1"/>
<dbReference type="Gene3D" id="3.10.380.10">
    <property type="entry name" value="Colicin E3-like ribonuclease domain"/>
    <property type="match status" value="1"/>
</dbReference>
<dbReference type="GO" id="GO:0016788">
    <property type="term" value="F:hydrolase activity, acting on ester bonds"/>
    <property type="evidence" value="ECO:0007669"/>
    <property type="project" value="InterPro"/>
</dbReference>
<protein>
    <submittedName>
        <fullName evidence="3">Cytotoxic</fullName>
    </submittedName>
</protein>
<feature type="signal peptide" evidence="1">
    <location>
        <begin position="1"/>
        <end position="21"/>
    </location>
</feature>
<dbReference type="InterPro" id="IPR009105">
    <property type="entry name" value="Colicin_E3_ribonuclease"/>
</dbReference>
<dbReference type="EMBL" id="CACVAW010000022">
    <property type="protein sequence ID" value="CAA6806272.1"/>
    <property type="molecule type" value="Genomic_DNA"/>
</dbReference>
<gene>
    <name evidence="3" type="ORF">HELGO_WM13562</name>
</gene>
<sequence>MKKLILFIIFSLILLATNLNTSQNLDSQSFLMRYSIRDFVPYFDYSKDKDIDKTSEYKDNRDNYAHLIGDATLDYTNFNYTSNGYNALDEVINRQIGSKASDLIAQNNFEFNALDKTKGDPLLFLTSFISLTGNANAPDINDVTTNDYPFIDANILFSGIATIVDGNGIEVLTQFGMLKLGSKLLKPLEDKLGQGIDYLKSKLGFDEKLVVGADGKYYAIKKSDFDDTVSDINNGNIVKIEGNGKTPDYIKDNRKLIDSDTVLVDKTKYTKIGRTGPKGSQIYKDKNGNYYHRDTLHVGKGAELEVYDKSGKHIGTADPLTGILDTTKKVAGRNIKKYL</sequence>
<feature type="domain" description="Colicin E3-like ribonuclease" evidence="2">
    <location>
        <begin position="272"/>
        <end position="335"/>
    </location>
</feature>
<dbReference type="InterPro" id="IPR036725">
    <property type="entry name" value="ColE3_ribonuclease_sf"/>
</dbReference>
<evidence type="ECO:0000259" key="2">
    <source>
        <dbReference type="Pfam" id="PF09000"/>
    </source>
</evidence>
<organism evidence="3">
    <name type="scientific">uncultured Campylobacterales bacterium</name>
    <dbReference type="NCBI Taxonomy" id="352960"/>
    <lineage>
        <taxon>Bacteria</taxon>
        <taxon>Pseudomonadati</taxon>
        <taxon>Campylobacterota</taxon>
        <taxon>Epsilonproteobacteria</taxon>
        <taxon>Campylobacterales</taxon>
        <taxon>environmental samples</taxon>
    </lineage>
</organism>
<keyword evidence="1" id="KW-0732">Signal</keyword>
<dbReference type="Pfam" id="PF09000">
    <property type="entry name" value="Cytotoxic"/>
    <property type="match status" value="1"/>
</dbReference>
<proteinExistence type="predicted"/>
<dbReference type="SUPFAM" id="SSF63840">
    <property type="entry name" value="Ribonuclease domain of colicin E3"/>
    <property type="match status" value="1"/>
</dbReference>
<reference evidence="3" key="1">
    <citation type="submission" date="2020-01" db="EMBL/GenBank/DDBJ databases">
        <authorList>
            <person name="Meier V. D."/>
            <person name="Meier V D."/>
        </authorList>
    </citation>
    <scope>NUCLEOTIDE SEQUENCE</scope>
    <source>
        <strain evidence="3">HLG_WM_MAG_12</strain>
    </source>
</reference>
<name>A0A6S6S8W1_9BACT</name>
<feature type="chain" id="PRO_5027626745" evidence="1">
    <location>
        <begin position="22"/>
        <end position="339"/>
    </location>
</feature>
<evidence type="ECO:0000313" key="3">
    <source>
        <dbReference type="EMBL" id="CAA6806272.1"/>
    </source>
</evidence>
<dbReference type="GO" id="GO:0003723">
    <property type="term" value="F:RNA binding"/>
    <property type="evidence" value="ECO:0007669"/>
    <property type="project" value="InterPro"/>
</dbReference>
<dbReference type="GO" id="GO:0043022">
    <property type="term" value="F:ribosome binding"/>
    <property type="evidence" value="ECO:0007669"/>
    <property type="project" value="InterPro"/>
</dbReference>
<accession>A0A6S6S8W1</accession>